<dbReference type="InterPro" id="IPR018306">
    <property type="entry name" value="Phage_T5_Orf172_DNA-bd"/>
</dbReference>
<sequence length="441" mass="51916">MQSRKPIAKSFQKWLYKVIKNIRETGKYELEMKLNESNDNIENALKLEANKMKEIIDKNQNNALVDAFKDRYVIYIAKIKEKNNKILIKIGSTKEIQNRVKTLEKEYNTFNIIKIFECPRNEAFEKFLHKHPNIIKYKNHEYNNSNELFLVTQEELDKIIQIGIHNKFKFSSTTDNDQIIEIENIKLMQIEAQNKQLELLNVTNNEDKLYIDPIILLNDNRKHTQQRGNKIQRYSSDGKTLIKTYESYAYAIRDKDLSNIMSISRVSIKNAIDKNLLYKNFRWMELDRKLDDDTFQDIGETIISKTVKIGFIAMLNLDKNKIIKVFCDQKAAGEDRKFTSSASIANAIKRKSLSSGHYFMMWDDCDDYLKKKYLEENILPNKRVAINGKEIQQLHPITKNLIKSFSSCEDIIKEFKLSRKTIISACEFDLICKGFKWRLNI</sequence>
<organism evidence="2">
    <name type="scientific">viral metagenome</name>
    <dbReference type="NCBI Taxonomy" id="1070528"/>
    <lineage>
        <taxon>unclassified sequences</taxon>
        <taxon>metagenomes</taxon>
        <taxon>organismal metagenomes</taxon>
    </lineage>
</organism>
<dbReference type="AlphaFoldDB" id="A0A6C0EC65"/>
<protein>
    <recommendedName>
        <fullName evidence="1">Bacteriophage T5 Orf172 DNA-binding domain-containing protein</fullName>
    </recommendedName>
</protein>
<dbReference type="EMBL" id="MN739801">
    <property type="protein sequence ID" value="QHT26756.1"/>
    <property type="molecule type" value="Genomic_DNA"/>
</dbReference>
<evidence type="ECO:0000313" key="2">
    <source>
        <dbReference type="EMBL" id="QHT26756.1"/>
    </source>
</evidence>
<name>A0A6C0EC65_9ZZZZ</name>
<reference evidence="2" key="1">
    <citation type="journal article" date="2020" name="Nature">
        <title>Giant virus diversity and host interactions through global metagenomics.</title>
        <authorList>
            <person name="Schulz F."/>
            <person name="Roux S."/>
            <person name="Paez-Espino D."/>
            <person name="Jungbluth S."/>
            <person name="Walsh D.A."/>
            <person name="Denef V.J."/>
            <person name="McMahon K.D."/>
            <person name="Konstantinidis K.T."/>
            <person name="Eloe-Fadrosh E.A."/>
            <person name="Kyrpides N.C."/>
            <person name="Woyke T."/>
        </authorList>
    </citation>
    <scope>NUCLEOTIDE SEQUENCE</scope>
    <source>
        <strain evidence="2">GVMAG-M-3300023179-2</strain>
    </source>
</reference>
<accession>A0A6C0EC65</accession>
<dbReference type="Pfam" id="PF10544">
    <property type="entry name" value="T5orf172"/>
    <property type="match status" value="1"/>
</dbReference>
<proteinExistence type="predicted"/>
<feature type="domain" description="Bacteriophage T5 Orf172 DNA-binding" evidence="1">
    <location>
        <begin position="73"/>
        <end position="161"/>
    </location>
</feature>
<evidence type="ECO:0000259" key="1">
    <source>
        <dbReference type="Pfam" id="PF10544"/>
    </source>
</evidence>